<accession>A0A517S925</accession>
<reference evidence="7 8" key="1">
    <citation type="submission" date="2019-02" db="EMBL/GenBank/DDBJ databases">
        <title>Deep-cultivation of Planctomycetes and their phenomic and genomic characterization uncovers novel biology.</title>
        <authorList>
            <person name="Wiegand S."/>
            <person name="Jogler M."/>
            <person name="Boedeker C."/>
            <person name="Pinto D."/>
            <person name="Vollmers J."/>
            <person name="Rivas-Marin E."/>
            <person name="Kohn T."/>
            <person name="Peeters S.H."/>
            <person name="Heuer A."/>
            <person name="Rast P."/>
            <person name="Oberbeckmann S."/>
            <person name="Bunk B."/>
            <person name="Jeske O."/>
            <person name="Meyerdierks A."/>
            <person name="Storesund J.E."/>
            <person name="Kallscheuer N."/>
            <person name="Luecker S."/>
            <person name="Lage O.M."/>
            <person name="Pohl T."/>
            <person name="Merkel B.J."/>
            <person name="Hornburger P."/>
            <person name="Mueller R.-W."/>
            <person name="Bruemmer F."/>
            <person name="Labrenz M."/>
            <person name="Spormann A.M."/>
            <person name="Op den Camp H."/>
            <person name="Overmann J."/>
            <person name="Amann R."/>
            <person name="Jetten M.S.M."/>
            <person name="Mascher T."/>
            <person name="Medema M.H."/>
            <person name="Devos D.P."/>
            <person name="Kaster A.-K."/>
            <person name="Ovreas L."/>
            <person name="Rohde M."/>
            <person name="Galperin M.Y."/>
            <person name="Jogler C."/>
        </authorList>
    </citation>
    <scope>NUCLEOTIDE SEQUENCE [LARGE SCALE GENOMIC DNA]</scope>
    <source>
        <strain evidence="7 8">Pan44</strain>
    </source>
</reference>
<dbReference type="PROSITE" id="PS50082">
    <property type="entry name" value="WD_REPEATS_2"/>
    <property type="match status" value="4"/>
</dbReference>
<keyword evidence="8" id="KW-1185">Reference proteome</keyword>
<sequence length="938" mass="98358" precursor="true">MLLRPVIVLAAVLLVSSSSLQAAPIEPSDPAPDRAADFYVDVYPVLEAKCLACHSRTTHESDLILEDVASILKGGASGPAVVPSQPEKSLLFQLCARIDEPAMPPLPNRVGAAALTPQELGRMKRWIAEGAQPGKANPSAAAIGWQALPSTMKASFALALGPQDRFAALGRANVIAVFDLVTGEEIAQLGDSLIRTVKTPSQLPLYDRDVAHFDVVSSLAFSPDGDLIASGGYREIKIWQRQRNSISSQIALSGEARSASLSADGLKLLAVLPDGAVALWALETGEQSASVGPIPGANRALLLGDGARAVVATEAGELSLWNMAEKRTLLTWPAGQPVTALAASASGDRLFSGHVDGSLRRWDLPMELPPKLEQPAASSPAATSPVLQLAVKADASAIVVALGSGKVVEFNDDLKPGKSEVQFPDKSSLLAVAVENLLSVAALEGGRSAELRRAPKSPEFNLSAAPGLARQSLRLEDDKTIATTQKGQADEAVKAAKKESDERATAVKTAQEALTKANEALPKAQAAADEKEAAVKKATEELAAKADDEALKKALTDAEAAAKKPRDELTAARDAIAAAERSVRFAETAAQAASADLALRNSTLEARTAHLAQVEKDLATLRESLKQSELQIISAAISVDGLFIATGHSDGIVHLWSSVDGRWLESFSGHSKPVQWLGFAAGSQLVTLDREGGVISWNLKPQWKLAHVLGTPLDSRLDVSTSPLKDRVLSLQFSPDGRLLASGGGEPSRGGEVLLWNVESMSVQRELPDLHSDAVNTLAFSRDGEVLATGSADKFVKLTKVATGEFLRGLEGHTAHVLGLAWSPDGATLVSGGADGAVKVWNTETGEQRKSVNATPGQVTAVASVGLADQIVIATSKGQCQLLERGTGKVIRSFTGASGYVYQVTVTADGKAVIAADENGVLRVWNTANAAVLRELKP</sequence>
<evidence type="ECO:0000313" key="8">
    <source>
        <dbReference type="Proteomes" id="UP000315700"/>
    </source>
</evidence>
<evidence type="ECO:0000256" key="4">
    <source>
        <dbReference type="SAM" id="Coils"/>
    </source>
</evidence>
<evidence type="ECO:0000313" key="7">
    <source>
        <dbReference type="EMBL" id="QDT52609.1"/>
    </source>
</evidence>
<dbReference type="InterPro" id="IPR011429">
    <property type="entry name" value="Cyt_c_Planctomycete-type"/>
</dbReference>
<dbReference type="PROSITE" id="PS50294">
    <property type="entry name" value="WD_REPEATS_REGION"/>
    <property type="match status" value="1"/>
</dbReference>
<dbReference type="Gene3D" id="2.130.10.10">
    <property type="entry name" value="YVTN repeat-like/Quinoprotein amine dehydrogenase"/>
    <property type="match status" value="4"/>
</dbReference>
<evidence type="ECO:0000256" key="2">
    <source>
        <dbReference type="ARBA" id="ARBA00022737"/>
    </source>
</evidence>
<dbReference type="Pfam" id="PF07635">
    <property type="entry name" value="PSCyt1"/>
    <property type="match status" value="1"/>
</dbReference>
<dbReference type="RefSeq" id="WP_145027107.1">
    <property type="nucleotide sequence ID" value="NZ_CP036271.1"/>
</dbReference>
<dbReference type="InterPro" id="IPR019775">
    <property type="entry name" value="WD40_repeat_CS"/>
</dbReference>
<dbReference type="InterPro" id="IPR015943">
    <property type="entry name" value="WD40/YVTN_repeat-like_dom_sf"/>
</dbReference>
<dbReference type="Proteomes" id="UP000315700">
    <property type="component" value="Chromosome"/>
</dbReference>
<feature type="signal peptide" evidence="5">
    <location>
        <begin position="1"/>
        <end position="22"/>
    </location>
</feature>
<gene>
    <name evidence="7" type="primary">smc_1</name>
    <name evidence="7" type="ORF">Pan44_06210</name>
</gene>
<keyword evidence="4" id="KW-0175">Coiled coil</keyword>
<feature type="repeat" description="WD" evidence="3">
    <location>
        <begin position="894"/>
        <end position="935"/>
    </location>
</feature>
<evidence type="ECO:0000259" key="6">
    <source>
        <dbReference type="Pfam" id="PF07635"/>
    </source>
</evidence>
<protein>
    <submittedName>
        <fullName evidence="7">Chromosome partition protein Smc</fullName>
    </submittedName>
</protein>
<keyword evidence="2" id="KW-0677">Repeat</keyword>
<keyword evidence="5" id="KW-0732">Signal</keyword>
<dbReference type="PROSITE" id="PS00678">
    <property type="entry name" value="WD_REPEATS_1"/>
    <property type="match status" value="1"/>
</dbReference>
<evidence type="ECO:0000256" key="3">
    <source>
        <dbReference type="PROSITE-ProRule" id="PRU00221"/>
    </source>
</evidence>
<proteinExistence type="predicted"/>
<dbReference type="InterPro" id="IPR001680">
    <property type="entry name" value="WD40_rpt"/>
</dbReference>
<evidence type="ECO:0000256" key="1">
    <source>
        <dbReference type="ARBA" id="ARBA00022574"/>
    </source>
</evidence>
<feature type="repeat" description="WD" evidence="3">
    <location>
        <begin position="810"/>
        <end position="851"/>
    </location>
</feature>
<dbReference type="InterPro" id="IPR050505">
    <property type="entry name" value="WDR55/POC1"/>
</dbReference>
<dbReference type="PANTHER" id="PTHR44019:SF8">
    <property type="entry name" value="POC1 CENTRIOLAR PROTEIN HOMOLOG"/>
    <property type="match status" value="1"/>
</dbReference>
<dbReference type="PANTHER" id="PTHR44019">
    <property type="entry name" value="WD REPEAT-CONTAINING PROTEIN 55"/>
    <property type="match status" value="1"/>
</dbReference>
<dbReference type="InterPro" id="IPR011047">
    <property type="entry name" value="Quinoprotein_ADH-like_sf"/>
</dbReference>
<feature type="repeat" description="WD" evidence="3">
    <location>
        <begin position="338"/>
        <end position="364"/>
    </location>
</feature>
<name>A0A517S925_9PLAN</name>
<feature type="coiled-coil region" evidence="4">
    <location>
        <begin position="507"/>
        <end position="548"/>
    </location>
</feature>
<dbReference type="InParanoid" id="A0A517S925"/>
<dbReference type="AlphaFoldDB" id="A0A517S925"/>
<dbReference type="OrthoDB" id="223117at2"/>
<feature type="domain" description="Cytochrome C Planctomycete-type" evidence="6">
    <location>
        <begin position="50"/>
        <end position="105"/>
    </location>
</feature>
<dbReference type="KEGG" id="ccos:Pan44_06210"/>
<feature type="chain" id="PRO_5021782135" evidence="5">
    <location>
        <begin position="23"/>
        <end position="938"/>
    </location>
</feature>
<dbReference type="EMBL" id="CP036271">
    <property type="protein sequence ID" value="QDT52609.1"/>
    <property type="molecule type" value="Genomic_DNA"/>
</dbReference>
<dbReference type="Pfam" id="PF00400">
    <property type="entry name" value="WD40"/>
    <property type="match status" value="7"/>
</dbReference>
<dbReference type="CDD" id="cd00200">
    <property type="entry name" value="WD40"/>
    <property type="match status" value="1"/>
</dbReference>
<dbReference type="SUPFAM" id="SSF50998">
    <property type="entry name" value="Quinoprotein alcohol dehydrogenase-like"/>
    <property type="match status" value="2"/>
</dbReference>
<dbReference type="SMART" id="SM00320">
    <property type="entry name" value="WD40"/>
    <property type="match status" value="11"/>
</dbReference>
<organism evidence="7 8">
    <name type="scientific">Caulifigura coniformis</name>
    <dbReference type="NCBI Taxonomy" id="2527983"/>
    <lineage>
        <taxon>Bacteria</taxon>
        <taxon>Pseudomonadati</taxon>
        <taxon>Planctomycetota</taxon>
        <taxon>Planctomycetia</taxon>
        <taxon>Planctomycetales</taxon>
        <taxon>Planctomycetaceae</taxon>
        <taxon>Caulifigura</taxon>
    </lineage>
</organism>
<feature type="repeat" description="WD" evidence="3">
    <location>
        <begin position="768"/>
        <end position="809"/>
    </location>
</feature>
<keyword evidence="1 3" id="KW-0853">WD repeat</keyword>
<evidence type="ECO:0000256" key="5">
    <source>
        <dbReference type="SAM" id="SignalP"/>
    </source>
</evidence>